<dbReference type="AlphaFoldDB" id="A0A3B1D4V5"/>
<keyword evidence="5" id="KW-0687">Ribonucleoprotein</keyword>
<proteinExistence type="inferred from homology"/>
<dbReference type="InterPro" id="IPR009000">
    <property type="entry name" value="Transl_B-barrel_sf"/>
</dbReference>
<evidence type="ECO:0000256" key="5">
    <source>
        <dbReference type="ARBA" id="ARBA00023274"/>
    </source>
</evidence>
<protein>
    <submittedName>
        <fullName evidence="6">LSU ribosomal protein L3p (L3e)</fullName>
    </submittedName>
</protein>
<dbReference type="PANTHER" id="PTHR11229:SF16">
    <property type="entry name" value="LARGE RIBOSOMAL SUBUNIT PROTEIN UL3C"/>
    <property type="match status" value="1"/>
</dbReference>
<comment type="similarity">
    <text evidence="1">Belongs to the universal ribosomal protein uL3 family.</text>
</comment>
<dbReference type="Gene3D" id="2.40.30.10">
    <property type="entry name" value="Translation factors"/>
    <property type="match status" value="2"/>
</dbReference>
<reference evidence="6" key="1">
    <citation type="submission" date="2018-06" db="EMBL/GenBank/DDBJ databases">
        <authorList>
            <person name="Zhirakovskaya E."/>
        </authorList>
    </citation>
    <scope>NUCLEOTIDE SEQUENCE</scope>
</reference>
<dbReference type="GO" id="GO:0019843">
    <property type="term" value="F:rRNA binding"/>
    <property type="evidence" value="ECO:0007669"/>
    <property type="project" value="UniProtKB-KW"/>
</dbReference>
<evidence type="ECO:0000256" key="1">
    <source>
        <dbReference type="ARBA" id="ARBA00006540"/>
    </source>
</evidence>
<dbReference type="FunFam" id="2.40.30.10:FF:000004">
    <property type="entry name" value="50S ribosomal protein L3"/>
    <property type="match status" value="1"/>
</dbReference>
<dbReference type="InterPro" id="IPR019927">
    <property type="entry name" value="Ribosomal_uL3_bac/org-type"/>
</dbReference>
<dbReference type="GO" id="GO:0006412">
    <property type="term" value="P:translation"/>
    <property type="evidence" value="ECO:0007669"/>
    <property type="project" value="InterPro"/>
</dbReference>
<dbReference type="HAMAP" id="MF_01325_B">
    <property type="entry name" value="Ribosomal_uL3_B"/>
    <property type="match status" value="1"/>
</dbReference>
<dbReference type="EMBL" id="UOGJ01000120">
    <property type="protein sequence ID" value="VAX37199.1"/>
    <property type="molecule type" value="Genomic_DNA"/>
</dbReference>
<evidence type="ECO:0000313" key="6">
    <source>
        <dbReference type="EMBL" id="VAX37199.1"/>
    </source>
</evidence>
<dbReference type="InterPro" id="IPR000597">
    <property type="entry name" value="Ribosomal_uL3"/>
</dbReference>
<dbReference type="GO" id="GO:0022625">
    <property type="term" value="C:cytosolic large ribosomal subunit"/>
    <property type="evidence" value="ECO:0007669"/>
    <property type="project" value="TreeGrafter"/>
</dbReference>
<keyword evidence="4 6" id="KW-0689">Ribosomal protein</keyword>
<dbReference type="Pfam" id="PF00297">
    <property type="entry name" value="Ribosomal_L3"/>
    <property type="match status" value="1"/>
</dbReference>
<organism evidence="6">
    <name type="scientific">hydrothermal vent metagenome</name>
    <dbReference type="NCBI Taxonomy" id="652676"/>
    <lineage>
        <taxon>unclassified sequences</taxon>
        <taxon>metagenomes</taxon>
        <taxon>ecological metagenomes</taxon>
    </lineage>
</organism>
<dbReference type="NCBIfam" id="TIGR03625">
    <property type="entry name" value="L3_bact"/>
    <property type="match status" value="1"/>
</dbReference>
<evidence type="ECO:0000256" key="4">
    <source>
        <dbReference type="ARBA" id="ARBA00022980"/>
    </source>
</evidence>
<keyword evidence="3" id="KW-0694">RNA-binding</keyword>
<gene>
    <name evidence="6" type="ORF">MNBD_UNCLBAC01-798</name>
</gene>
<sequence>MIRGLLGKKLGMSQIFDKDGNFIPVTLVEVGPCTILELKDVPLKVKLGFGSIKEKHLKKPEEGYFKKNKISPMRRINEFTSTDNSKYKVGQELKADIFKAGDFVAVTGKSIGKGFQGGMKRWNWDGGPAGHGSKHHRRVGSIGASADPSRTFLGTHMPGQMGNKNVTAQGLRVMEVDLENNIILIKGAVPGSKNAPLLIKRSLKKAFKSLDEVKVVVKHKVNPMKQAKAKAKGK</sequence>
<accession>A0A3B1D4V5</accession>
<dbReference type="PANTHER" id="PTHR11229">
    <property type="entry name" value="50S RIBOSOMAL PROTEIN L3"/>
    <property type="match status" value="1"/>
</dbReference>
<dbReference type="GO" id="GO:0003735">
    <property type="term" value="F:structural constituent of ribosome"/>
    <property type="evidence" value="ECO:0007669"/>
    <property type="project" value="InterPro"/>
</dbReference>
<keyword evidence="2" id="KW-0699">rRNA-binding</keyword>
<dbReference type="SUPFAM" id="SSF50447">
    <property type="entry name" value="Translation proteins"/>
    <property type="match status" value="1"/>
</dbReference>
<name>A0A3B1D4V5_9ZZZZ</name>
<evidence type="ECO:0000256" key="2">
    <source>
        <dbReference type="ARBA" id="ARBA00022730"/>
    </source>
</evidence>
<evidence type="ECO:0000256" key="3">
    <source>
        <dbReference type="ARBA" id="ARBA00022884"/>
    </source>
</evidence>